<keyword evidence="3" id="KW-1185">Reference proteome</keyword>
<evidence type="ECO:0000256" key="1">
    <source>
        <dbReference type="SAM" id="Phobius"/>
    </source>
</evidence>
<reference evidence="2 3" key="1">
    <citation type="submission" date="2020-10" db="EMBL/GenBank/DDBJ databases">
        <title>Draft genome of Ramlibacter aquaticus LMG 30558.</title>
        <authorList>
            <person name="Props R."/>
        </authorList>
    </citation>
    <scope>NUCLEOTIDE SEQUENCE [LARGE SCALE GENOMIC DNA]</scope>
    <source>
        <strain evidence="2 3">LMG 30558</strain>
    </source>
</reference>
<keyword evidence="1" id="KW-1133">Transmembrane helix</keyword>
<dbReference type="EMBL" id="JADDOJ010000072">
    <property type="protein sequence ID" value="MBE7941983.1"/>
    <property type="molecule type" value="Genomic_DNA"/>
</dbReference>
<name>A0ABR9SI12_9BURK</name>
<organism evidence="2 3">
    <name type="scientific">Ramlibacter aquaticus</name>
    <dbReference type="NCBI Taxonomy" id="2780094"/>
    <lineage>
        <taxon>Bacteria</taxon>
        <taxon>Pseudomonadati</taxon>
        <taxon>Pseudomonadota</taxon>
        <taxon>Betaproteobacteria</taxon>
        <taxon>Burkholderiales</taxon>
        <taxon>Comamonadaceae</taxon>
        <taxon>Ramlibacter</taxon>
    </lineage>
</organism>
<evidence type="ECO:0000313" key="2">
    <source>
        <dbReference type="EMBL" id="MBE7941983.1"/>
    </source>
</evidence>
<evidence type="ECO:0000313" key="3">
    <source>
        <dbReference type="Proteomes" id="UP000715965"/>
    </source>
</evidence>
<sequence>MEISARTDRNDFLPPPEPAAPQSFGLALLAHALLLAALAWGINWQSQPETAGVEAELWSAMPQEAAPPPPP</sequence>
<keyword evidence="1" id="KW-0812">Transmembrane</keyword>
<protein>
    <submittedName>
        <fullName evidence="2">Protein TolA</fullName>
    </submittedName>
</protein>
<gene>
    <name evidence="2" type="ORF">IM725_15495</name>
</gene>
<dbReference type="Proteomes" id="UP000715965">
    <property type="component" value="Unassembled WGS sequence"/>
</dbReference>
<comment type="caution">
    <text evidence="2">The sequence shown here is derived from an EMBL/GenBank/DDBJ whole genome shotgun (WGS) entry which is preliminary data.</text>
</comment>
<keyword evidence="1" id="KW-0472">Membrane</keyword>
<feature type="non-terminal residue" evidence="2">
    <location>
        <position position="71"/>
    </location>
</feature>
<accession>A0ABR9SI12</accession>
<proteinExistence type="predicted"/>
<feature type="transmembrane region" description="Helical" evidence="1">
    <location>
        <begin position="20"/>
        <end position="42"/>
    </location>
</feature>